<sequence length="68" mass="8445">MCCQIKGYWEDDIIFLKRKCTIIMQTEKRIWDFLLPETFGFWKIIQLLCTFEKMEYLCFVIEERLCLH</sequence>
<accession>A0A414RI18</accession>
<gene>
    <name evidence="1" type="ORF">DW653_03145</name>
</gene>
<proteinExistence type="predicted"/>
<evidence type="ECO:0000313" key="2">
    <source>
        <dbReference type="Proteomes" id="UP000283485"/>
    </source>
</evidence>
<evidence type="ECO:0000313" key="1">
    <source>
        <dbReference type="EMBL" id="RHF92758.1"/>
    </source>
</evidence>
<dbReference type="AlphaFoldDB" id="A0A414RI18"/>
<organism evidence="1 2">
    <name type="scientific">Phocaeicola plebeius</name>
    <dbReference type="NCBI Taxonomy" id="310297"/>
    <lineage>
        <taxon>Bacteria</taxon>
        <taxon>Pseudomonadati</taxon>
        <taxon>Bacteroidota</taxon>
        <taxon>Bacteroidia</taxon>
        <taxon>Bacteroidales</taxon>
        <taxon>Bacteroidaceae</taxon>
        <taxon>Phocaeicola</taxon>
    </lineage>
</organism>
<protein>
    <submittedName>
        <fullName evidence="1">Uncharacterized protein</fullName>
    </submittedName>
</protein>
<name>A0A414RI18_9BACT</name>
<dbReference type="Proteomes" id="UP000283485">
    <property type="component" value="Unassembled WGS sequence"/>
</dbReference>
<comment type="caution">
    <text evidence="1">The sequence shown here is derived from an EMBL/GenBank/DDBJ whole genome shotgun (WGS) entry which is preliminary data.</text>
</comment>
<reference evidence="1 2" key="1">
    <citation type="submission" date="2018-08" db="EMBL/GenBank/DDBJ databases">
        <title>A genome reference for cultivated species of the human gut microbiota.</title>
        <authorList>
            <person name="Zou Y."/>
            <person name="Xue W."/>
            <person name="Luo G."/>
        </authorList>
    </citation>
    <scope>NUCLEOTIDE SEQUENCE [LARGE SCALE GENOMIC DNA]</scope>
    <source>
        <strain evidence="1 2">AM23-23</strain>
    </source>
</reference>
<dbReference type="EMBL" id="QRHQ01000003">
    <property type="protein sequence ID" value="RHF92758.1"/>
    <property type="molecule type" value="Genomic_DNA"/>
</dbReference>